<accession>A0A3A8B7V4</accession>
<comment type="caution">
    <text evidence="1">The sequence shown here is derived from an EMBL/GenBank/DDBJ whole genome shotgun (WGS) entry which is preliminary data.</text>
</comment>
<name>A0A3A8B7V4_9RHOB</name>
<dbReference type="AlphaFoldDB" id="A0A3A8B7V4"/>
<evidence type="ECO:0000313" key="2">
    <source>
        <dbReference type="Proteomes" id="UP000281128"/>
    </source>
</evidence>
<gene>
    <name evidence="1" type="ORF">D6850_16430</name>
</gene>
<dbReference type="Proteomes" id="UP000281128">
    <property type="component" value="Unassembled WGS sequence"/>
</dbReference>
<protein>
    <submittedName>
        <fullName evidence="1">Uncharacterized protein</fullName>
    </submittedName>
</protein>
<proteinExistence type="predicted"/>
<dbReference type="EMBL" id="RAPE01000005">
    <property type="protein sequence ID" value="RKF13079.1"/>
    <property type="molecule type" value="Genomic_DNA"/>
</dbReference>
<reference evidence="1 2" key="1">
    <citation type="submission" date="2018-09" db="EMBL/GenBank/DDBJ databases">
        <title>Roseovarius spongiae sp. nov., isolated from a marine sponge.</title>
        <authorList>
            <person name="Zhuang L."/>
            <person name="Luo L."/>
        </authorList>
    </citation>
    <scope>NUCLEOTIDE SEQUENCE [LARGE SCALE GENOMIC DNA]</scope>
    <source>
        <strain evidence="1 2">HN-E21</strain>
    </source>
</reference>
<evidence type="ECO:0000313" key="1">
    <source>
        <dbReference type="EMBL" id="RKF13079.1"/>
    </source>
</evidence>
<sequence length="62" mass="7106">MPVAQFFFTLGRYASLNTIFPQFAVVVFDPNKVTRKVDVTDIALNVALWPVFPWHSLDIHSQ</sequence>
<organism evidence="1 2">
    <name type="scientific">Roseovarius spongiae</name>
    <dbReference type="NCBI Taxonomy" id="2320272"/>
    <lineage>
        <taxon>Bacteria</taxon>
        <taxon>Pseudomonadati</taxon>
        <taxon>Pseudomonadota</taxon>
        <taxon>Alphaproteobacteria</taxon>
        <taxon>Rhodobacterales</taxon>
        <taxon>Roseobacteraceae</taxon>
        <taxon>Roseovarius</taxon>
    </lineage>
</organism>
<keyword evidence="2" id="KW-1185">Reference proteome</keyword>